<feature type="region of interest" description="Disordered" evidence="1">
    <location>
        <begin position="106"/>
        <end position="155"/>
    </location>
</feature>
<reference evidence="2 3" key="1">
    <citation type="submission" date="2018-06" db="EMBL/GenBank/DDBJ databases">
        <title>Comparative genomics reveals the genomic features of Rhizophagus irregularis, R. cerebriforme, R. diaphanum and Gigaspora rosea, and their symbiotic lifestyle signature.</title>
        <authorList>
            <person name="Morin E."/>
            <person name="San Clemente H."/>
            <person name="Chen E.C.H."/>
            <person name="De La Providencia I."/>
            <person name="Hainaut M."/>
            <person name="Kuo A."/>
            <person name="Kohler A."/>
            <person name="Murat C."/>
            <person name="Tang N."/>
            <person name="Roy S."/>
            <person name="Loubradou J."/>
            <person name="Henrissat B."/>
            <person name="Grigoriev I.V."/>
            <person name="Corradi N."/>
            <person name="Roux C."/>
            <person name="Martin F.M."/>
        </authorList>
    </citation>
    <scope>NUCLEOTIDE SEQUENCE [LARGE SCALE GENOMIC DNA]</scope>
    <source>
        <strain evidence="2 3">DAOM 194757</strain>
    </source>
</reference>
<keyword evidence="3" id="KW-1185">Reference proteome</keyword>
<sequence>MSSDYRKELIKAGILVYWNRKTASKGIRMLNCLRQLDSKLDLQLHEKQQVYTLYFNYLSRLTNEKSIGQLVLEKKGRSSYRKNLVRHIRKEKEYLSSFHLAKLQNEDDNNKEFGAKNDENEDDEVEEEDNQEEDDKDGDNKDRDSGPSVTMDNKELINVLIPGEDPKIVERHEPDTIGRWILSSRTDIGQVLTTYRDQIPESQKCIE</sequence>
<dbReference type="AlphaFoldDB" id="A0A397VDS2"/>
<comment type="caution">
    <text evidence="2">The sequence shown here is derived from an EMBL/GenBank/DDBJ whole genome shotgun (WGS) entry which is preliminary data.</text>
</comment>
<organism evidence="2 3">
    <name type="scientific">Gigaspora rosea</name>
    <dbReference type="NCBI Taxonomy" id="44941"/>
    <lineage>
        <taxon>Eukaryota</taxon>
        <taxon>Fungi</taxon>
        <taxon>Fungi incertae sedis</taxon>
        <taxon>Mucoromycota</taxon>
        <taxon>Glomeromycotina</taxon>
        <taxon>Glomeromycetes</taxon>
        <taxon>Diversisporales</taxon>
        <taxon>Gigasporaceae</taxon>
        <taxon>Gigaspora</taxon>
    </lineage>
</organism>
<feature type="compositionally biased region" description="Acidic residues" evidence="1">
    <location>
        <begin position="119"/>
        <end position="137"/>
    </location>
</feature>
<dbReference type="STRING" id="44941.A0A397VDS2"/>
<accession>A0A397VDS2</accession>
<proteinExistence type="predicted"/>
<evidence type="ECO:0000256" key="1">
    <source>
        <dbReference type="SAM" id="MobiDB-lite"/>
    </source>
</evidence>
<feature type="compositionally biased region" description="Basic and acidic residues" evidence="1">
    <location>
        <begin position="106"/>
        <end position="118"/>
    </location>
</feature>
<dbReference type="Proteomes" id="UP000266673">
    <property type="component" value="Unassembled WGS sequence"/>
</dbReference>
<dbReference type="OrthoDB" id="2427998at2759"/>
<protein>
    <submittedName>
        <fullName evidence="2">Uncharacterized protein</fullName>
    </submittedName>
</protein>
<evidence type="ECO:0000313" key="3">
    <source>
        <dbReference type="Proteomes" id="UP000266673"/>
    </source>
</evidence>
<name>A0A397VDS2_9GLOM</name>
<evidence type="ECO:0000313" key="2">
    <source>
        <dbReference type="EMBL" id="RIB20574.1"/>
    </source>
</evidence>
<dbReference type="EMBL" id="QKWP01000410">
    <property type="protein sequence ID" value="RIB20574.1"/>
    <property type="molecule type" value="Genomic_DNA"/>
</dbReference>
<gene>
    <name evidence="2" type="ORF">C2G38_2178970</name>
</gene>